<dbReference type="Gene3D" id="3.40.50.720">
    <property type="entry name" value="NAD(P)-binding Rossmann-like Domain"/>
    <property type="match status" value="1"/>
</dbReference>
<evidence type="ECO:0000313" key="2">
    <source>
        <dbReference type="EMBL" id="OHB12775.1"/>
    </source>
</evidence>
<feature type="domain" description="NAD(P)-binding" evidence="1">
    <location>
        <begin position="20"/>
        <end position="339"/>
    </location>
</feature>
<organism evidence="2 3">
    <name type="scientific">Candidatus Zambryskibacteria bacterium RIFCSPLOWO2_12_FULL_39_23</name>
    <dbReference type="NCBI Taxonomy" id="1802776"/>
    <lineage>
        <taxon>Bacteria</taxon>
        <taxon>Candidatus Zambryskiibacteriota</taxon>
    </lineage>
</organism>
<dbReference type="PROSITE" id="PS51257">
    <property type="entry name" value="PROKAR_LIPOPROTEIN"/>
    <property type="match status" value="1"/>
</dbReference>
<gene>
    <name evidence="2" type="ORF">A3G99_01340</name>
</gene>
<dbReference type="SUPFAM" id="SSF51735">
    <property type="entry name" value="NAD(P)-binding Rossmann-fold domains"/>
    <property type="match status" value="1"/>
</dbReference>
<dbReference type="Gene3D" id="3.90.25.10">
    <property type="entry name" value="UDP-galactose 4-epimerase, domain 1"/>
    <property type="match status" value="1"/>
</dbReference>
<dbReference type="InterPro" id="IPR036291">
    <property type="entry name" value="NAD(P)-bd_dom_sf"/>
</dbReference>
<sequence>MARQKIDKETNNKGEVKRVLLTGIGGSIGCHFYAHIMHNTNWHVIGVASFRHRGWSDRIAHIIEGNPEWQERLTMITHDLIGPFSEVTKKKMGRIDYIINLAALSDVEASIHDPVTYFQNNVWLTLNILEYAREVKPETFIQFSTDEVYGPSNGVTGFKEWAPIVPSNPYAASKACQEAIAISYWRTYNVPIIITNTMNNFGEMQQGSKFPVMIQKLVENDQTVIIHGKKGDIGSRSYIHSRNSADAILFIIKNLPPYLHIPDTIDKPDRYNIAGDKQLDNLQLSQLIAKLMGKKLKYELKSSQFTRPGHDKHYGLDDSKLKKKGWKSPVSFEKSLKDTIEWQKKNNKWL</sequence>
<dbReference type="InterPro" id="IPR016040">
    <property type="entry name" value="NAD(P)-bd_dom"/>
</dbReference>
<name>A0A1G2UTQ4_9BACT</name>
<reference evidence="2 3" key="1">
    <citation type="journal article" date="2016" name="Nat. Commun.">
        <title>Thousands of microbial genomes shed light on interconnected biogeochemical processes in an aquifer system.</title>
        <authorList>
            <person name="Anantharaman K."/>
            <person name="Brown C.T."/>
            <person name="Hug L.A."/>
            <person name="Sharon I."/>
            <person name="Castelle C.J."/>
            <person name="Probst A.J."/>
            <person name="Thomas B.C."/>
            <person name="Singh A."/>
            <person name="Wilkins M.J."/>
            <person name="Karaoz U."/>
            <person name="Brodie E.L."/>
            <person name="Williams K.H."/>
            <person name="Hubbard S.S."/>
            <person name="Banfield J.F."/>
        </authorList>
    </citation>
    <scope>NUCLEOTIDE SEQUENCE [LARGE SCALE GENOMIC DNA]</scope>
</reference>
<dbReference type="PANTHER" id="PTHR43000">
    <property type="entry name" value="DTDP-D-GLUCOSE 4,6-DEHYDRATASE-RELATED"/>
    <property type="match status" value="1"/>
</dbReference>
<dbReference type="EMBL" id="MHWT01000011">
    <property type="protein sequence ID" value="OHB12775.1"/>
    <property type="molecule type" value="Genomic_DNA"/>
</dbReference>
<dbReference type="Pfam" id="PF16363">
    <property type="entry name" value="GDP_Man_Dehyd"/>
    <property type="match status" value="1"/>
</dbReference>
<comment type="caution">
    <text evidence="2">The sequence shown here is derived from an EMBL/GenBank/DDBJ whole genome shotgun (WGS) entry which is preliminary data.</text>
</comment>
<protein>
    <recommendedName>
        <fullName evidence="1">NAD(P)-binding domain-containing protein</fullName>
    </recommendedName>
</protein>
<evidence type="ECO:0000313" key="3">
    <source>
        <dbReference type="Proteomes" id="UP000176558"/>
    </source>
</evidence>
<accession>A0A1G2UTQ4</accession>
<proteinExistence type="predicted"/>
<dbReference type="AlphaFoldDB" id="A0A1G2UTQ4"/>
<dbReference type="Proteomes" id="UP000176558">
    <property type="component" value="Unassembled WGS sequence"/>
</dbReference>
<evidence type="ECO:0000259" key="1">
    <source>
        <dbReference type="Pfam" id="PF16363"/>
    </source>
</evidence>